<accession>A0AAW1MFK5</accession>
<dbReference type="Proteomes" id="UP001458880">
    <property type="component" value="Unassembled WGS sequence"/>
</dbReference>
<evidence type="ECO:0000313" key="1">
    <source>
        <dbReference type="EMBL" id="KAK9745161.1"/>
    </source>
</evidence>
<dbReference type="AlphaFoldDB" id="A0AAW1MFK5"/>
<dbReference type="EMBL" id="JASPKY010000051">
    <property type="protein sequence ID" value="KAK9745161.1"/>
    <property type="molecule type" value="Genomic_DNA"/>
</dbReference>
<organism evidence="1 2">
    <name type="scientific">Popillia japonica</name>
    <name type="common">Japanese beetle</name>
    <dbReference type="NCBI Taxonomy" id="7064"/>
    <lineage>
        <taxon>Eukaryota</taxon>
        <taxon>Metazoa</taxon>
        <taxon>Ecdysozoa</taxon>
        <taxon>Arthropoda</taxon>
        <taxon>Hexapoda</taxon>
        <taxon>Insecta</taxon>
        <taxon>Pterygota</taxon>
        <taxon>Neoptera</taxon>
        <taxon>Endopterygota</taxon>
        <taxon>Coleoptera</taxon>
        <taxon>Polyphaga</taxon>
        <taxon>Scarabaeiformia</taxon>
        <taxon>Scarabaeidae</taxon>
        <taxon>Rutelinae</taxon>
        <taxon>Popillia</taxon>
    </lineage>
</organism>
<reference evidence="1 2" key="1">
    <citation type="journal article" date="2024" name="BMC Genomics">
        <title>De novo assembly and annotation of Popillia japonica's genome with initial clues to its potential as an invasive pest.</title>
        <authorList>
            <person name="Cucini C."/>
            <person name="Boschi S."/>
            <person name="Funari R."/>
            <person name="Cardaioli E."/>
            <person name="Iannotti N."/>
            <person name="Marturano G."/>
            <person name="Paoli F."/>
            <person name="Bruttini M."/>
            <person name="Carapelli A."/>
            <person name="Frati F."/>
            <person name="Nardi F."/>
        </authorList>
    </citation>
    <scope>NUCLEOTIDE SEQUENCE [LARGE SCALE GENOMIC DNA]</scope>
    <source>
        <strain evidence="1">DMR45628</strain>
    </source>
</reference>
<evidence type="ECO:0000313" key="2">
    <source>
        <dbReference type="Proteomes" id="UP001458880"/>
    </source>
</evidence>
<keyword evidence="2" id="KW-1185">Reference proteome</keyword>
<name>A0AAW1MFK5_POPJA</name>
<protein>
    <recommendedName>
        <fullName evidence="3">PiggyBac transposable element-derived protein domain-containing protein</fullName>
    </recommendedName>
</protein>
<evidence type="ECO:0008006" key="3">
    <source>
        <dbReference type="Google" id="ProtNLM"/>
    </source>
</evidence>
<proteinExistence type="predicted"/>
<comment type="caution">
    <text evidence="1">The sequence shown here is derived from an EMBL/GenBank/DDBJ whole genome shotgun (WGS) entry which is preliminary data.</text>
</comment>
<sequence length="138" mass="15877">MVLKPQRSRNGTPKFLGKDGTPWLKHLPLLKATINKRQNIVTKLTGVLGDAQNKFEIVDCSKIISPMNVLEDIVRFINQKLDEIRDIDERTRDCVPTNLEEVEAFLGLLYLSGVKRGLPTEKRRILSKQQFWNDDSIF</sequence>
<gene>
    <name evidence="1" type="ORF">QE152_g7162</name>
</gene>